<feature type="binding site" evidence="9">
    <location>
        <begin position="23"/>
        <end position="30"/>
    </location>
    <ligand>
        <name>ATP</name>
        <dbReference type="ChEBI" id="CHEBI:30616"/>
    </ligand>
</feature>
<evidence type="ECO:0000256" key="1">
    <source>
        <dbReference type="ARBA" id="ARBA00022741"/>
    </source>
</evidence>
<dbReference type="GO" id="GO:0003677">
    <property type="term" value="F:DNA binding"/>
    <property type="evidence" value="ECO:0007669"/>
    <property type="project" value="InterPro"/>
</dbReference>
<keyword evidence="4 9" id="KW-0067">ATP-binding</keyword>
<gene>
    <name evidence="11" type="ORF">MMOR_09650</name>
</gene>
<evidence type="ECO:0000256" key="4">
    <source>
        <dbReference type="ARBA" id="ARBA00022840"/>
    </source>
</evidence>
<evidence type="ECO:0000256" key="3">
    <source>
        <dbReference type="ARBA" id="ARBA00022806"/>
    </source>
</evidence>
<dbReference type="SUPFAM" id="SSF52540">
    <property type="entry name" value="P-loop containing nucleoside triphosphate hydrolases"/>
    <property type="match status" value="1"/>
</dbReference>
<dbReference type="Pfam" id="PF13245">
    <property type="entry name" value="AAA_19"/>
    <property type="match status" value="1"/>
</dbReference>
<evidence type="ECO:0000256" key="8">
    <source>
        <dbReference type="ARBA" id="ARBA00048988"/>
    </source>
</evidence>
<evidence type="ECO:0000313" key="12">
    <source>
        <dbReference type="Proteomes" id="UP000466681"/>
    </source>
</evidence>
<evidence type="ECO:0000256" key="2">
    <source>
        <dbReference type="ARBA" id="ARBA00022801"/>
    </source>
</evidence>
<dbReference type="Gene3D" id="3.40.50.300">
    <property type="entry name" value="P-loop containing nucleotide triphosphate hydrolases"/>
    <property type="match status" value="3"/>
</dbReference>
<keyword evidence="5" id="KW-0413">Isomerase</keyword>
<dbReference type="RefSeq" id="WP_083156601.1">
    <property type="nucleotide sequence ID" value="NZ_AP022560.1"/>
</dbReference>
<accession>A0AAD1H7T4</accession>
<keyword evidence="12" id="KW-1185">Reference proteome</keyword>
<dbReference type="EMBL" id="AP022560">
    <property type="protein sequence ID" value="BBX00029.1"/>
    <property type="molecule type" value="Genomic_DNA"/>
</dbReference>
<comment type="catalytic activity">
    <reaction evidence="8">
        <text>ATP + H2O = ADP + phosphate + H(+)</text>
        <dbReference type="Rhea" id="RHEA:13065"/>
        <dbReference type="ChEBI" id="CHEBI:15377"/>
        <dbReference type="ChEBI" id="CHEBI:15378"/>
        <dbReference type="ChEBI" id="CHEBI:30616"/>
        <dbReference type="ChEBI" id="CHEBI:43474"/>
        <dbReference type="ChEBI" id="CHEBI:456216"/>
        <dbReference type="EC" id="5.6.2.4"/>
    </reaction>
</comment>
<dbReference type="InterPro" id="IPR027417">
    <property type="entry name" value="P-loop_NTPase"/>
</dbReference>
<dbReference type="PROSITE" id="PS51198">
    <property type="entry name" value="UVRD_HELICASE_ATP_BIND"/>
    <property type="match status" value="1"/>
</dbReference>
<evidence type="ECO:0000256" key="9">
    <source>
        <dbReference type="PROSITE-ProRule" id="PRU00560"/>
    </source>
</evidence>
<reference evidence="11 12" key="1">
    <citation type="journal article" date="2019" name="Emerg. Microbes Infect.">
        <title>Comprehensive subspecies identification of 175 nontuberculous mycobacteria species based on 7547 genomic profiles.</title>
        <authorList>
            <person name="Matsumoto Y."/>
            <person name="Kinjo T."/>
            <person name="Motooka D."/>
            <person name="Nabeya D."/>
            <person name="Jung N."/>
            <person name="Uechi K."/>
            <person name="Horii T."/>
            <person name="Iida T."/>
            <person name="Fujita J."/>
            <person name="Nakamura S."/>
        </authorList>
    </citation>
    <scope>NUCLEOTIDE SEQUENCE [LARGE SCALE GENOMIC DNA]</scope>
    <source>
        <strain evidence="11 12">JCM 6375</strain>
    </source>
</reference>
<protein>
    <recommendedName>
        <fullName evidence="7">DNA 3'-5' helicase</fullName>
        <ecNumber evidence="7">5.6.2.4</ecNumber>
    </recommendedName>
</protein>
<evidence type="ECO:0000256" key="5">
    <source>
        <dbReference type="ARBA" id="ARBA00023235"/>
    </source>
</evidence>
<dbReference type="GO" id="GO:0000725">
    <property type="term" value="P:recombinational repair"/>
    <property type="evidence" value="ECO:0007669"/>
    <property type="project" value="TreeGrafter"/>
</dbReference>
<dbReference type="EC" id="5.6.2.4" evidence="7"/>
<organism evidence="11 12">
    <name type="scientific">Mycolicibacterium moriokaense</name>
    <dbReference type="NCBI Taxonomy" id="39691"/>
    <lineage>
        <taxon>Bacteria</taxon>
        <taxon>Bacillati</taxon>
        <taxon>Actinomycetota</taxon>
        <taxon>Actinomycetes</taxon>
        <taxon>Mycobacteriales</taxon>
        <taxon>Mycobacteriaceae</taxon>
        <taxon>Mycolicibacterium</taxon>
    </lineage>
</organism>
<keyword evidence="2 9" id="KW-0378">Hydrolase</keyword>
<evidence type="ECO:0000259" key="10">
    <source>
        <dbReference type="PROSITE" id="PS51198"/>
    </source>
</evidence>
<dbReference type="PANTHER" id="PTHR11070">
    <property type="entry name" value="UVRD / RECB / PCRA DNA HELICASE FAMILY MEMBER"/>
    <property type="match status" value="1"/>
</dbReference>
<feature type="domain" description="UvrD-like helicase ATP-binding" evidence="10">
    <location>
        <begin position="2"/>
        <end position="272"/>
    </location>
</feature>
<proteinExistence type="predicted"/>
<dbReference type="PANTHER" id="PTHR11070:SF2">
    <property type="entry name" value="ATP-DEPENDENT DNA HELICASE SRS2"/>
    <property type="match status" value="1"/>
</dbReference>
<dbReference type="GO" id="GO:0005524">
    <property type="term" value="F:ATP binding"/>
    <property type="evidence" value="ECO:0007669"/>
    <property type="project" value="UniProtKB-UniRule"/>
</dbReference>
<dbReference type="KEGG" id="mmor:MMOR_09650"/>
<sequence length="504" mass="55597">MINLTKEQAVAAASAKKLINVVSVPGSGKTTIAAERFGYLRYRRDDARGVLGLSFTRAAAGVLSRRIERRWGSQCMTFPHKVMTFDQLHVQLLHVLLNRGIINWPNGITQVEVVDDYRGFKGFRWLAAGSYQRYATLSRDGKVISRSRRMQGPGWGIGNLVQHNAILDSGFCSHEDVRSILLTAFTAEHAVESARNWLAATFREIVIDEVYDAAELDLMIAKFGVIAGLGISLVGDPRQALYGWRGATPDKVSYLLDEGFSAYPQSHSFRFTGEQMPKLAEDLRAGRPVTLPPIDSRDVDVALARQWRNLWLAGPNVLPLAFRSIGNATDALLNLLLDTVTWSRLERHSFGRAAALVQLGLDATEFAEMQQSVMTPLLDLLVAGADPIAVMVQLRSAAKGFGNRRRPNRLKDSQEAARIDELSALRIRLLEGDLIPGLTVHQAKGGEWPRVGVYLTDTEADLLASGLEELEEDDCVLYVAITRAITRCGQLTSQATLFASPEDD</sequence>
<dbReference type="InterPro" id="IPR000212">
    <property type="entry name" value="DNA_helicase_UvrD/REP"/>
</dbReference>
<keyword evidence="1 9" id="KW-0547">Nucleotide-binding</keyword>
<dbReference type="Pfam" id="PF13361">
    <property type="entry name" value="UvrD_C"/>
    <property type="match status" value="1"/>
</dbReference>
<keyword evidence="3 9" id="KW-0347">Helicase</keyword>
<name>A0AAD1H7T4_9MYCO</name>
<evidence type="ECO:0000256" key="6">
    <source>
        <dbReference type="ARBA" id="ARBA00034617"/>
    </source>
</evidence>
<dbReference type="Proteomes" id="UP000466681">
    <property type="component" value="Chromosome"/>
</dbReference>
<dbReference type="InterPro" id="IPR014017">
    <property type="entry name" value="DNA_helicase_UvrD-like_C"/>
</dbReference>
<dbReference type="GO" id="GO:0016787">
    <property type="term" value="F:hydrolase activity"/>
    <property type="evidence" value="ECO:0007669"/>
    <property type="project" value="UniProtKB-UniRule"/>
</dbReference>
<dbReference type="GO" id="GO:0043138">
    <property type="term" value="F:3'-5' DNA helicase activity"/>
    <property type="evidence" value="ECO:0007669"/>
    <property type="project" value="UniProtKB-EC"/>
</dbReference>
<comment type="catalytic activity">
    <reaction evidence="6">
        <text>Couples ATP hydrolysis with the unwinding of duplex DNA by translocating in the 3'-5' direction.</text>
        <dbReference type="EC" id="5.6.2.4"/>
    </reaction>
</comment>
<evidence type="ECO:0000256" key="7">
    <source>
        <dbReference type="ARBA" id="ARBA00034808"/>
    </source>
</evidence>
<dbReference type="InterPro" id="IPR014016">
    <property type="entry name" value="UvrD-like_ATP-bd"/>
</dbReference>
<evidence type="ECO:0000313" key="11">
    <source>
        <dbReference type="EMBL" id="BBX00029.1"/>
    </source>
</evidence>
<dbReference type="AlphaFoldDB" id="A0AAD1H7T4"/>